<evidence type="ECO:0000313" key="11">
    <source>
        <dbReference type="EMBL" id="BBE32763.1"/>
    </source>
</evidence>
<dbReference type="Gene3D" id="3.30.200.20">
    <property type="entry name" value="Phosphorylase Kinase, domain 1"/>
    <property type="match status" value="1"/>
</dbReference>
<dbReference type="RefSeq" id="WP_121051030.1">
    <property type="nucleotide sequence ID" value="NZ_AP018711.1"/>
</dbReference>
<dbReference type="NCBIfam" id="NF003558">
    <property type="entry name" value="PRK05231.1"/>
    <property type="match status" value="1"/>
</dbReference>
<dbReference type="Proteomes" id="UP000276029">
    <property type="component" value="Unassembled WGS sequence"/>
</dbReference>
<sequence>MAVYTHVPAEDLSAFVARYDIGDLVAAKGIAEGVENSNYLIDTTRGRYILTLYEKRVAVDDLPYFLALMRHAADRGLPVPKPIEDRAGDALQDLAGRPACVIEFLTGISVTEPTPALCHAAGEALGRLHAATADFKGTRPNALGHEGRLELAAKCLPRAGEIDPDLAGLIETEMAFQKAHWRADLPQATIHADLFPDNMLALGDTVTGIIDFYFACTDARAYDLAVMHGAWCFSNDGAVFYPERAEALEAGYRAAHPISDAEAAAMPVLRRASALRFLLTRAWDWLNTPADALVTRKDPMAFARRLLHYREAE</sequence>
<dbReference type="Gene3D" id="3.90.1200.10">
    <property type="match status" value="1"/>
</dbReference>
<reference evidence="11 13" key="1">
    <citation type="submission" date="2018-06" db="EMBL/GenBank/DDBJ databases">
        <title>Complete Genome Sequence of the Microcystin-Degrading Bacterium Sphingosinicella microcystinivorans Strain B-9.</title>
        <authorList>
            <person name="Jin H."/>
            <person name="Nishizawa T."/>
            <person name="Guo Y."/>
            <person name="Nishizawa A."/>
            <person name="Park H."/>
            <person name="Kato H."/>
            <person name="Tsuji K."/>
            <person name="Harada K."/>
        </authorList>
    </citation>
    <scope>NUCLEOTIDE SEQUENCE [LARGE SCALE GENOMIC DNA]</scope>
    <source>
        <strain evidence="11 13">B9</strain>
    </source>
</reference>
<dbReference type="KEGG" id="smic:SmB9_04210"/>
<organism evidence="11 13">
    <name type="scientific">Sphingosinicella microcystinivorans</name>
    <dbReference type="NCBI Taxonomy" id="335406"/>
    <lineage>
        <taxon>Bacteria</taxon>
        <taxon>Pseudomonadati</taxon>
        <taxon>Pseudomonadota</taxon>
        <taxon>Alphaproteobacteria</taxon>
        <taxon>Sphingomonadales</taxon>
        <taxon>Sphingosinicellaceae</taxon>
        <taxon>Sphingosinicella</taxon>
    </lineage>
</organism>
<dbReference type="Pfam" id="PF01636">
    <property type="entry name" value="APH"/>
    <property type="match status" value="1"/>
</dbReference>
<keyword evidence="6 8" id="KW-0067">ATP-binding</keyword>
<evidence type="ECO:0000256" key="6">
    <source>
        <dbReference type="ARBA" id="ARBA00022840"/>
    </source>
</evidence>
<evidence type="ECO:0000313" key="12">
    <source>
        <dbReference type="EMBL" id="RKS89008.1"/>
    </source>
</evidence>
<reference evidence="12 14" key="2">
    <citation type="submission" date="2018-10" db="EMBL/GenBank/DDBJ databases">
        <title>Genomic Encyclopedia of Type Strains, Phase IV (KMG-IV): sequencing the most valuable type-strain genomes for metagenomic binning, comparative biology and taxonomic classification.</title>
        <authorList>
            <person name="Goeker M."/>
        </authorList>
    </citation>
    <scope>NUCLEOTIDE SEQUENCE [LARGE SCALE GENOMIC DNA]</scope>
    <source>
        <strain evidence="12 14">DSM 19791</strain>
    </source>
</reference>
<evidence type="ECO:0000256" key="7">
    <source>
        <dbReference type="ARBA" id="ARBA00038240"/>
    </source>
</evidence>
<dbReference type="CDD" id="cd05153">
    <property type="entry name" value="HomoserineK_II"/>
    <property type="match status" value="1"/>
</dbReference>
<comment type="catalytic activity">
    <reaction evidence="8">
        <text>L-homoserine + ATP = O-phospho-L-homoserine + ADP + H(+)</text>
        <dbReference type="Rhea" id="RHEA:13985"/>
        <dbReference type="ChEBI" id="CHEBI:15378"/>
        <dbReference type="ChEBI" id="CHEBI:30616"/>
        <dbReference type="ChEBI" id="CHEBI:57476"/>
        <dbReference type="ChEBI" id="CHEBI:57590"/>
        <dbReference type="ChEBI" id="CHEBI:456216"/>
        <dbReference type="EC" id="2.7.1.39"/>
    </reaction>
</comment>
<dbReference type="Proteomes" id="UP000275727">
    <property type="component" value="Chromosome"/>
</dbReference>
<evidence type="ECO:0000256" key="2">
    <source>
        <dbReference type="ARBA" id="ARBA00022679"/>
    </source>
</evidence>
<dbReference type="SUPFAM" id="SSF56112">
    <property type="entry name" value="Protein kinase-like (PK-like)"/>
    <property type="match status" value="1"/>
</dbReference>
<evidence type="ECO:0000259" key="10">
    <source>
        <dbReference type="Pfam" id="PF01636"/>
    </source>
</evidence>
<keyword evidence="3 8" id="KW-0791">Threonine biosynthesis</keyword>
<dbReference type="NCBIfam" id="TIGR00938">
    <property type="entry name" value="thrB_alt"/>
    <property type="match status" value="1"/>
</dbReference>
<evidence type="ECO:0000313" key="14">
    <source>
        <dbReference type="Proteomes" id="UP000276029"/>
    </source>
</evidence>
<protein>
    <recommendedName>
        <fullName evidence="8 9">Homoserine kinase</fullName>
        <shortName evidence="8">HK</shortName>
        <shortName evidence="8">HSK</shortName>
        <ecNumber evidence="8 9">2.7.1.39</ecNumber>
    </recommendedName>
</protein>
<dbReference type="InterPro" id="IPR002575">
    <property type="entry name" value="Aminoglycoside_PTrfase"/>
</dbReference>
<evidence type="ECO:0000256" key="3">
    <source>
        <dbReference type="ARBA" id="ARBA00022697"/>
    </source>
</evidence>
<comment type="pathway">
    <text evidence="8">Amino-acid biosynthesis; L-threonine biosynthesis; L-threonine from L-aspartate: step 4/5.</text>
</comment>
<dbReference type="HAMAP" id="MF_00301">
    <property type="entry name" value="Homoser_kinase_2"/>
    <property type="match status" value="1"/>
</dbReference>
<evidence type="ECO:0000256" key="4">
    <source>
        <dbReference type="ARBA" id="ARBA00022741"/>
    </source>
</evidence>
<dbReference type="AlphaFoldDB" id="A0AAD1D3M5"/>
<keyword evidence="4 8" id="KW-0547">Nucleotide-binding</keyword>
<comment type="similarity">
    <text evidence="7 8">Belongs to the pseudomonas-type ThrB family.</text>
</comment>
<dbReference type="GO" id="GO:0004413">
    <property type="term" value="F:homoserine kinase activity"/>
    <property type="evidence" value="ECO:0007669"/>
    <property type="project" value="UniProtKB-UniRule"/>
</dbReference>
<accession>A0AAD1D3M5</accession>
<keyword evidence="14" id="KW-1185">Reference proteome</keyword>
<name>A0AAD1D3M5_SPHMI</name>
<dbReference type="PANTHER" id="PTHR21064">
    <property type="entry name" value="AMINOGLYCOSIDE PHOSPHOTRANSFERASE DOMAIN-CONTAINING PROTEIN-RELATED"/>
    <property type="match status" value="1"/>
</dbReference>
<evidence type="ECO:0000256" key="8">
    <source>
        <dbReference type="HAMAP-Rule" id="MF_00301"/>
    </source>
</evidence>
<proteinExistence type="inferred from homology"/>
<keyword evidence="5 8" id="KW-0418">Kinase</keyword>
<dbReference type="InterPro" id="IPR011009">
    <property type="entry name" value="Kinase-like_dom_sf"/>
</dbReference>
<keyword evidence="2 8" id="KW-0808">Transferase</keyword>
<dbReference type="InterPro" id="IPR005280">
    <property type="entry name" value="Homoserine_kinase_II"/>
</dbReference>
<evidence type="ECO:0000256" key="5">
    <source>
        <dbReference type="ARBA" id="ARBA00022777"/>
    </source>
</evidence>
<dbReference type="EMBL" id="AP018711">
    <property type="protein sequence ID" value="BBE32763.1"/>
    <property type="molecule type" value="Genomic_DNA"/>
</dbReference>
<keyword evidence="1 8" id="KW-0028">Amino-acid biosynthesis</keyword>
<dbReference type="GO" id="GO:0005524">
    <property type="term" value="F:ATP binding"/>
    <property type="evidence" value="ECO:0007669"/>
    <property type="project" value="UniProtKB-KW"/>
</dbReference>
<evidence type="ECO:0000256" key="1">
    <source>
        <dbReference type="ARBA" id="ARBA00022605"/>
    </source>
</evidence>
<dbReference type="InterPro" id="IPR050249">
    <property type="entry name" value="Pseudomonas-type_ThrB"/>
</dbReference>
<dbReference type="EMBL" id="RBWX01000008">
    <property type="protein sequence ID" value="RKS89008.1"/>
    <property type="molecule type" value="Genomic_DNA"/>
</dbReference>
<evidence type="ECO:0000256" key="9">
    <source>
        <dbReference type="NCBIfam" id="TIGR00938"/>
    </source>
</evidence>
<evidence type="ECO:0000313" key="13">
    <source>
        <dbReference type="Proteomes" id="UP000275727"/>
    </source>
</evidence>
<dbReference type="PANTHER" id="PTHR21064:SF6">
    <property type="entry name" value="AMINOGLYCOSIDE PHOSPHOTRANSFERASE DOMAIN-CONTAINING PROTEIN"/>
    <property type="match status" value="1"/>
</dbReference>
<feature type="domain" description="Aminoglycoside phosphotransferase" evidence="10">
    <location>
        <begin position="28"/>
        <end position="257"/>
    </location>
</feature>
<gene>
    <name evidence="8 11" type="primary">thrB</name>
    <name evidence="12" type="ORF">DFR51_2221</name>
    <name evidence="11" type="ORF">SmB9_04210</name>
</gene>
<dbReference type="GO" id="GO:0009088">
    <property type="term" value="P:threonine biosynthetic process"/>
    <property type="evidence" value="ECO:0007669"/>
    <property type="project" value="UniProtKB-UniRule"/>
</dbReference>
<dbReference type="EC" id="2.7.1.39" evidence="8 9"/>